<dbReference type="EMBL" id="CAIJCS010000014">
    <property type="protein sequence ID" value="CAC9925040.1"/>
    <property type="molecule type" value="Genomic_DNA"/>
</dbReference>
<dbReference type="GO" id="GO:0008168">
    <property type="term" value="F:methyltransferase activity"/>
    <property type="evidence" value="ECO:0007669"/>
    <property type="project" value="UniProtKB-KW"/>
</dbReference>
<dbReference type="SUPFAM" id="SSF53335">
    <property type="entry name" value="S-adenosyl-L-methionine-dependent methyltransferases"/>
    <property type="match status" value="1"/>
</dbReference>
<sequence>MEVIPGNAVRWSHFIAEGLLNKNSLAVDLTAGNGHDTLFLAERAGQVISIDVQEVAIESTKKRLEEHRANNVELICDSHERIGDYVEIPKVDVFLMNLGYLPKGDKKKTTEWETTKKTIEVIIKSMKKHGLLSICVYPGHEEGAIESDGLVEFCKELNQREYRVAELKFPNQQKEPPYWIGIERF</sequence>
<name>A0A6V6XZT2_9FIRM</name>
<dbReference type="CDD" id="cd02440">
    <property type="entry name" value="AdoMet_MTases"/>
    <property type="match status" value="1"/>
</dbReference>
<protein>
    <submittedName>
        <fullName evidence="2">Putative rRNA methylase</fullName>
    </submittedName>
</protein>
<dbReference type="Proteomes" id="UP000586454">
    <property type="component" value="Unassembled WGS sequence"/>
</dbReference>
<evidence type="ECO:0000313" key="3">
    <source>
        <dbReference type="Proteomes" id="UP000586454"/>
    </source>
</evidence>
<keyword evidence="3" id="KW-1185">Reference proteome</keyword>
<dbReference type="GO" id="GO:0032259">
    <property type="term" value="P:methylation"/>
    <property type="evidence" value="ECO:0007669"/>
    <property type="project" value="UniProtKB-KW"/>
</dbReference>
<dbReference type="Pfam" id="PF06962">
    <property type="entry name" value="rRNA_methylase"/>
    <property type="match status" value="1"/>
</dbReference>
<evidence type="ECO:0000256" key="1">
    <source>
        <dbReference type="SAM" id="Coils"/>
    </source>
</evidence>
<reference evidence="2 3" key="1">
    <citation type="submission" date="2020-06" db="EMBL/GenBank/DDBJ databases">
        <authorList>
            <person name="Criscuolo A."/>
        </authorList>
    </citation>
    <scope>NUCLEOTIDE SEQUENCE [LARGE SCALE GENOMIC DNA]</scope>
    <source>
        <strain evidence="2">1804121828</strain>
    </source>
</reference>
<dbReference type="Gene3D" id="3.40.50.150">
    <property type="entry name" value="Vaccinia Virus protein VP39"/>
    <property type="match status" value="1"/>
</dbReference>
<dbReference type="PANTHER" id="PTHR35276:SF1">
    <property type="entry name" value="TRNA (MNM(5)S(2)U34)-METHYLTRANSFERASE, CHLOROPLASTIC"/>
    <property type="match status" value="1"/>
</dbReference>
<proteinExistence type="predicted"/>
<keyword evidence="1" id="KW-0175">Coiled coil</keyword>
<dbReference type="AlphaFoldDB" id="A0A6V6XZT2"/>
<organism evidence="2 3">
    <name type="scientific">Aedoeadaptatus nemausensis</name>
    <dbReference type="NCBI Taxonomy" id="2582829"/>
    <lineage>
        <taxon>Bacteria</taxon>
        <taxon>Bacillati</taxon>
        <taxon>Bacillota</taxon>
        <taxon>Tissierellia</taxon>
        <taxon>Tissierellales</taxon>
        <taxon>Peptoniphilaceae</taxon>
        <taxon>Aedoeadaptatus</taxon>
    </lineage>
</organism>
<dbReference type="PANTHER" id="PTHR35276">
    <property type="entry name" value="S-ADENOSYL-L-METHIONINE-DEPENDENT METHYLTRANSFERASES SUPERFAMILY PROTEIN"/>
    <property type="match status" value="1"/>
</dbReference>
<feature type="coiled-coil region" evidence="1">
    <location>
        <begin position="50"/>
        <end position="77"/>
    </location>
</feature>
<gene>
    <name evidence="2" type="ORF">PEPNEM18_00464</name>
</gene>
<dbReference type="RefSeq" id="WP_180498832.1">
    <property type="nucleotide sequence ID" value="NZ_CAIJCS010000014.1"/>
</dbReference>
<comment type="caution">
    <text evidence="2">The sequence shown here is derived from an EMBL/GenBank/DDBJ whole genome shotgun (WGS) entry which is preliminary data.</text>
</comment>
<keyword evidence="2" id="KW-0808">Transferase</keyword>
<keyword evidence="2" id="KW-0489">Methyltransferase</keyword>
<dbReference type="InterPro" id="IPR029063">
    <property type="entry name" value="SAM-dependent_MTases_sf"/>
</dbReference>
<accession>A0A6V6XZT2</accession>
<dbReference type="InterPro" id="IPR010719">
    <property type="entry name" value="MnmM_MeTrfase"/>
</dbReference>
<evidence type="ECO:0000313" key="2">
    <source>
        <dbReference type="EMBL" id="CAC9925040.1"/>
    </source>
</evidence>